<feature type="signal peptide" evidence="1">
    <location>
        <begin position="1"/>
        <end position="26"/>
    </location>
</feature>
<keyword evidence="4" id="KW-1185">Reference proteome</keyword>
<dbReference type="InterPro" id="IPR005180">
    <property type="entry name" value="DUF302"/>
</dbReference>
<dbReference type="Proteomes" id="UP000050786">
    <property type="component" value="Unassembled WGS sequence"/>
</dbReference>
<dbReference type="AlphaFoldDB" id="A0A0P1E094"/>
<proteinExistence type="predicted"/>
<gene>
    <name evidence="3" type="ORF">RUM4293_00024</name>
</gene>
<dbReference type="PANTHER" id="PTHR38342:SF2">
    <property type="entry name" value="INNER MEMBRANE OR EXPORTED"/>
    <property type="match status" value="1"/>
</dbReference>
<evidence type="ECO:0000256" key="1">
    <source>
        <dbReference type="SAM" id="SignalP"/>
    </source>
</evidence>
<feature type="domain" description="DUF302" evidence="2">
    <location>
        <begin position="193"/>
        <end position="255"/>
    </location>
</feature>
<evidence type="ECO:0000259" key="2">
    <source>
        <dbReference type="Pfam" id="PF03625"/>
    </source>
</evidence>
<organism evidence="3 4">
    <name type="scientific">Ruegeria atlantica</name>
    <dbReference type="NCBI Taxonomy" id="81569"/>
    <lineage>
        <taxon>Bacteria</taxon>
        <taxon>Pseudomonadati</taxon>
        <taxon>Pseudomonadota</taxon>
        <taxon>Alphaproteobacteria</taxon>
        <taxon>Rhodobacterales</taxon>
        <taxon>Roseobacteraceae</taxon>
        <taxon>Ruegeria</taxon>
    </lineage>
</organism>
<name>A0A0P1E094_9RHOB</name>
<accession>A0A0P1E094</accession>
<dbReference type="Pfam" id="PF03625">
    <property type="entry name" value="DUF302"/>
    <property type="match status" value="2"/>
</dbReference>
<sequence>MTVVRTTVRAIAGTSLIFATAMMAQASSVQEAVDENFTSIEAAIKEAGLASIASIDHARLAAAEGVEMPPSRVQMFSDPEINTPILKENIRAGLDLPFRVLSYGQDGSAKVVFTDSDFLEFRHGLSDKSALDTFSQRLETVTGVTDGKALPTNGLSRDYGLIELVSELSVAEAAENLTKIVMAQDDTVWFGEIDFTAEAATQGTELPKAVLLLFGGPGPGGIAMADFPAIGLDAFCQKLLVYAGDDGGSVVIFNDIAAFAELYYGSSAKPHHALNERLTATFQKALQ</sequence>
<evidence type="ECO:0000313" key="4">
    <source>
        <dbReference type="Proteomes" id="UP000050786"/>
    </source>
</evidence>
<dbReference type="EMBL" id="CYPS01000003">
    <property type="protein sequence ID" value="CUH41160.1"/>
    <property type="molecule type" value="Genomic_DNA"/>
</dbReference>
<keyword evidence="1" id="KW-0732">Signal</keyword>
<protein>
    <recommendedName>
        <fullName evidence="2">DUF302 domain-containing protein</fullName>
    </recommendedName>
</protein>
<dbReference type="InterPro" id="IPR035923">
    <property type="entry name" value="TT1751-like_sf"/>
</dbReference>
<dbReference type="PANTHER" id="PTHR38342">
    <property type="entry name" value="SLR5037 PROTEIN"/>
    <property type="match status" value="1"/>
</dbReference>
<feature type="domain" description="DUF302" evidence="2">
    <location>
        <begin position="55"/>
        <end position="115"/>
    </location>
</feature>
<dbReference type="SUPFAM" id="SSF103247">
    <property type="entry name" value="TT1751-like"/>
    <property type="match status" value="2"/>
</dbReference>
<feature type="chain" id="PRO_5006061082" description="DUF302 domain-containing protein" evidence="1">
    <location>
        <begin position="27"/>
        <end position="287"/>
    </location>
</feature>
<dbReference type="Gene3D" id="3.30.310.70">
    <property type="entry name" value="TT1751-like domain"/>
    <property type="match status" value="2"/>
</dbReference>
<reference evidence="4" key="1">
    <citation type="submission" date="2015-09" db="EMBL/GenBank/DDBJ databases">
        <authorList>
            <person name="Rodrigo-Torres L."/>
            <person name="Arahal D.R."/>
        </authorList>
    </citation>
    <scope>NUCLEOTIDE SEQUENCE [LARGE SCALE GENOMIC DNA]</scope>
    <source>
        <strain evidence="4">CECT 4293</strain>
    </source>
</reference>
<evidence type="ECO:0000313" key="3">
    <source>
        <dbReference type="EMBL" id="CUH41160.1"/>
    </source>
</evidence>
<dbReference type="CDD" id="cd14797">
    <property type="entry name" value="DUF302"/>
    <property type="match status" value="2"/>
</dbReference>